<proteinExistence type="predicted"/>
<reference evidence="1 2" key="1">
    <citation type="submission" date="2016-06" db="EMBL/GenBank/DDBJ databases">
        <title>Genome sequence of endosymbiont of Candidatus Endolucinida thiodiazotropha.</title>
        <authorList>
            <person name="Poehlein A."/>
            <person name="Koenig S."/>
            <person name="Heiden S.E."/>
            <person name="Thuermer A."/>
            <person name="Voget S."/>
            <person name="Daniel R."/>
            <person name="Markert S."/>
            <person name="Gros O."/>
            <person name="Schweder T."/>
        </authorList>
    </citation>
    <scope>NUCLEOTIDE SEQUENCE [LARGE SCALE GENOMIC DNA]</scope>
    <source>
        <strain evidence="1 2">COS</strain>
    </source>
</reference>
<comment type="caution">
    <text evidence="1">The sequence shown here is derived from an EMBL/GenBank/DDBJ whole genome shotgun (WGS) entry which is preliminary data.</text>
</comment>
<dbReference type="PANTHER" id="PTHR35370">
    <property type="entry name" value="CYTOPLASMIC PROTEIN-RELATED-RELATED"/>
    <property type="match status" value="1"/>
</dbReference>
<evidence type="ECO:0008006" key="3">
    <source>
        <dbReference type="Google" id="ProtNLM"/>
    </source>
</evidence>
<accession>A0A7Z0VKC6</accession>
<protein>
    <recommendedName>
        <fullName evidence="3">Type VI secretion system protein ImpG</fullName>
    </recommendedName>
</protein>
<dbReference type="Proteomes" id="UP000094769">
    <property type="component" value="Unassembled WGS sequence"/>
</dbReference>
<dbReference type="InterPro" id="IPR010272">
    <property type="entry name" value="T6SS_TssF"/>
</dbReference>
<dbReference type="EMBL" id="MARB01000014">
    <property type="protein sequence ID" value="ODJ87165.1"/>
    <property type="molecule type" value="Genomic_DNA"/>
</dbReference>
<dbReference type="RefSeq" id="WP_069125784.1">
    <property type="nucleotide sequence ID" value="NZ_MARB01000014.1"/>
</dbReference>
<dbReference type="PIRSF" id="PIRSF028304">
    <property type="entry name" value="UCP028304"/>
    <property type="match status" value="1"/>
</dbReference>
<name>A0A7Z0VKC6_9GAMM</name>
<dbReference type="AlphaFoldDB" id="A0A7Z0VKC6"/>
<dbReference type="Pfam" id="PF05947">
    <property type="entry name" value="T6SS_TssF"/>
    <property type="match status" value="1"/>
</dbReference>
<evidence type="ECO:0000313" key="1">
    <source>
        <dbReference type="EMBL" id="ODJ87165.1"/>
    </source>
</evidence>
<evidence type="ECO:0000313" key="2">
    <source>
        <dbReference type="Proteomes" id="UP000094769"/>
    </source>
</evidence>
<dbReference type="NCBIfam" id="TIGR03359">
    <property type="entry name" value="VI_chp_6"/>
    <property type="match status" value="1"/>
</dbReference>
<organism evidence="1 2">
    <name type="scientific">Candidatus Thiodiazotropha endolucinida</name>
    <dbReference type="NCBI Taxonomy" id="1655433"/>
    <lineage>
        <taxon>Bacteria</taxon>
        <taxon>Pseudomonadati</taxon>
        <taxon>Pseudomonadota</taxon>
        <taxon>Gammaproteobacteria</taxon>
        <taxon>Chromatiales</taxon>
        <taxon>Sedimenticolaceae</taxon>
        <taxon>Candidatus Thiodiazotropha</taxon>
    </lineage>
</organism>
<gene>
    <name evidence="1" type="ORF">CODIS_26820</name>
</gene>
<dbReference type="PANTHER" id="PTHR35370:SF1">
    <property type="entry name" value="TYPE VI SECRETION SYSTEM COMPONENT TSSF1"/>
    <property type="match status" value="1"/>
</dbReference>
<sequence length="623" mass="70415">MDPRLLKYYNSELQFMREMGAEFAKSYPKIASRLSLDEFECADPYVERLLEGFSFLAARIQLKIDEEFPRFTQHLMERVFPHYLCPTPSMMVVQFQADMLEPSLGDGFLLPRHSILRSRLGKGSHTACIYRSAQDVTLWPIEIQSADYLPTPAAINLAGIGRQEKAKAAIRIRLNTTGEIPFNKLDLNKLPLFLTGGETGMRTFEALAGHTLRIIGKNPDSDQYSTTSAPGPARIMGFEKDESLLPYGPRSFQGYRFLAEYYALPERFMFIELFDLQRVISSCEGNSLDLFIMLDESDPELEDSLNESNFLLYCAPCINLFPKRADRIHLTDSEAEYHILPDRTRPMDYEVYEIEEIKGFGSSSEQSQTFYPFYASNDFISSDQPQAYYATHRMPRLLSSKQQREGARSSYVGSEVFISIVDGDEAPFQSDLRQLSVTTLCTNRDLSMHLPLGHGESNFSLDSSTPVNTIRCIGSPTKPKPSTAKGGISWRLINHLSLNYLSLSGEDREQSTAALKDFLQLYSDTGDPTMRKQIEGVVSITSKPVNRRLPSPGPIAFGRGLEVTLTLDEMAFEGSGAFLFGAMMEQFFRKYTAINSFTETVIVTLQRGEIMRWPVRLGLRQTL</sequence>
<keyword evidence="2" id="KW-1185">Reference proteome</keyword>
<dbReference type="OrthoDB" id="9763676at2"/>